<feature type="transmembrane region" description="Helical" evidence="6">
    <location>
        <begin position="357"/>
        <end position="378"/>
    </location>
</feature>
<keyword evidence="2" id="KW-0813">Transport</keyword>
<dbReference type="Pfam" id="PF07690">
    <property type="entry name" value="MFS_1"/>
    <property type="match status" value="2"/>
</dbReference>
<dbReference type="SUPFAM" id="SSF103473">
    <property type="entry name" value="MFS general substrate transporter"/>
    <property type="match status" value="1"/>
</dbReference>
<evidence type="ECO:0000313" key="9">
    <source>
        <dbReference type="Proteomes" id="UP000297716"/>
    </source>
</evidence>
<keyword evidence="9" id="KW-1185">Reference proteome</keyword>
<dbReference type="GO" id="GO:0022857">
    <property type="term" value="F:transmembrane transporter activity"/>
    <property type="evidence" value="ECO:0007669"/>
    <property type="project" value="InterPro"/>
</dbReference>
<sequence length="536" mass="57292">MDASTIVNTSNENNSFFAGSSNKVIELTTPDFATDATATPQGNADDDPDYLRPWELDNTIVGTATPTITNEFHSLTDFGWYGSAYRLSTCSSQFLFSKIYEQWRVKWVLITAVVILEIGSVVSALATNSPAFIVGRAIAGSGSAGILIGVFITIGGLECIAMIVAPVIGGALTTYVTWRWNFWLNLPVGGVTIAILVMLFKNSKNQKVSDDSFIYKLKQLNIFPLFIFTGSIVSLLLALEWGGTTYSWGSGKIIALLVVAIVTFGAFVTWEVLRKDRATIPSSVLLNRTGGLCVLYAFCTSAAFNVVDYFLPIWFQAIKGASAADSGAMLLPSIIGLSVAAISSGFIVSFFGYYTPLMVLGSIMMAIGFGFLTTFTPTTGTPSWIGWQVLFGIGVGFAISQPWTAIQTALPAEDIPVGLSAISFAISIGAALIISISQNIFTNLLRDDLSDIPGVDVEGIISHGATDLLKVITPSQKDRVLGAYNWAVTRTFWACVAVALLGLLAALCMEWKSVKAAKGGVDDEAKPSQEKGINVV</sequence>
<reference evidence="8 9" key="1">
    <citation type="submission" date="2019-03" db="EMBL/GenBank/DDBJ databases">
        <title>Draft genome sequence of Xylaria hypoxylon DSM 108379, a ubiquitous saprotrophic-parasitic fungi on hardwood.</title>
        <authorList>
            <person name="Buettner E."/>
            <person name="Leonhardt S."/>
            <person name="Gebauer A.M."/>
            <person name="Liers C."/>
            <person name="Hofrichter M."/>
            <person name="Kellner H."/>
        </authorList>
    </citation>
    <scope>NUCLEOTIDE SEQUENCE [LARGE SCALE GENOMIC DNA]</scope>
    <source>
        <strain evidence="8 9">DSM 108379</strain>
    </source>
</reference>
<protein>
    <recommendedName>
        <fullName evidence="7">Major facilitator superfamily (MFS) profile domain-containing protein</fullName>
    </recommendedName>
</protein>
<feature type="transmembrane region" description="Helical" evidence="6">
    <location>
        <begin position="182"/>
        <end position="200"/>
    </location>
</feature>
<dbReference type="PROSITE" id="PS50850">
    <property type="entry name" value="MFS"/>
    <property type="match status" value="1"/>
</dbReference>
<feature type="transmembrane region" description="Helical" evidence="6">
    <location>
        <begin position="132"/>
        <end position="152"/>
    </location>
</feature>
<feature type="transmembrane region" description="Helical" evidence="6">
    <location>
        <begin position="253"/>
        <end position="273"/>
    </location>
</feature>
<feature type="transmembrane region" description="Helical" evidence="6">
    <location>
        <begin position="491"/>
        <end position="509"/>
    </location>
</feature>
<evidence type="ECO:0000256" key="1">
    <source>
        <dbReference type="ARBA" id="ARBA00004141"/>
    </source>
</evidence>
<comment type="subcellular location">
    <subcellularLocation>
        <location evidence="1">Membrane</location>
        <topology evidence="1">Multi-pass membrane protein</topology>
    </subcellularLocation>
</comment>
<keyword evidence="4 6" id="KW-1133">Transmembrane helix</keyword>
<comment type="caution">
    <text evidence="8">The sequence shown here is derived from an EMBL/GenBank/DDBJ whole genome shotgun (WGS) entry which is preliminary data.</text>
</comment>
<feature type="transmembrane region" description="Helical" evidence="6">
    <location>
        <begin position="159"/>
        <end position="176"/>
    </location>
</feature>
<feature type="transmembrane region" description="Helical" evidence="6">
    <location>
        <begin position="285"/>
        <end position="307"/>
    </location>
</feature>
<dbReference type="InterPro" id="IPR011701">
    <property type="entry name" value="MFS"/>
</dbReference>
<evidence type="ECO:0000256" key="3">
    <source>
        <dbReference type="ARBA" id="ARBA00022692"/>
    </source>
</evidence>
<dbReference type="PANTHER" id="PTHR23501:SF199">
    <property type="entry name" value="MFS EFFLUX TRANSPORTER INPD-RELATED"/>
    <property type="match status" value="1"/>
</dbReference>
<name>A0A4Z0Y6Y6_9PEZI</name>
<evidence type="ECO:0000256" key="6">
    <source>
        <dbReference type="SAM" id="Phobius"/>
    </source>
</evidence>
<dbReference type="CDD" id="cd17502">
    <property type="entry name" value="MFS_Azr1_MDR_like"/>
    <property type="match status" value="1"/>
</dbReference>
<accession>A0A4Z0Y6Y6</accession>
<evidence type="ECO:0000256" key="5">
    <source>
        <dbReference type="ARBA" id="ARBA00023136"/>
    </source>
</evidence>
<feature type="transmembrane region" description="Helical" evidence="6">
    <location>
        <begin position="327"/>
        <end position="350"/>
    </location>
</feature>
<feature type="transmembrane region" description="Helical" evidence="6">
    <location>
        <begin position="107"/>
        <end position="126"/>
    </location>
</feature>
<keyword evidence="3 6" id="KW-0812">Transmembrane</keyword>
<organism evidence="8 9">
    <name type="scientific">Xylaria hypoxylon</name>
    <dbReference type="NCBI Taxonomy" id="37992"/>
    <lineage>
        <taxon>Eukaryota</taxon>
        <taxon>Fungi</taxon>
        <taxon>Dikarya</taxon>
        <taxon>Ascomycota</taxon>
        <taxon>Pezizomycotina</taxon>
        <taxon>Sordariomycetes</taxon>
        <taxon>Xylariomycetidae</taxon>
        <taxon>Xylariales</taxon>
        <taxon>Xylariaceae</taxon>
        <taxon>Xylaria</taxon>
    </lineage>
</organism>
<dbReference type="EMBL" id="SKBN01000276">
    <property type="protein sequence ID" value="TGJ79584.1"/>
    <property type="molecule type" value="Genomic_DNA"/>
</dbReference>
<feature type="domain" description="Major facilitator superfamily (MFS) profile" evidence="7">
    <location>
        <begin position="1"/>
        <end position="514"/>
    </location>
</feature>
<evidence type="ECO:0000256" key="2">
    <source>
        <dbReference type="ARBA" id="ARBA00022448"/>
    </source>
</evidence>
<dbReference type="FunFam" id="1.20.1250.20:FF:000196">
    <property type="entry name" value="MFS toxin efflux pump (AflT)"/>
    <property type="match status" value="1"/>
</dbReference>
<dbReference type="Gene3D" id="1.20.1250.20">
    <property type="entry name" value="MFS general substrate transporter like domains"/>
    <property type="match status" value="1"/>
</dbReference>
<gene>
    <name evidence="8" type="ORF">E0Z10_g9177</name>
</gene>
<dbReference type="InterPro" id="IPR036259">
    <property type="entry name" value="MFS_trans_sf"/>
</dbReference>
<dbReference type="InterPro" id="IPR020846">
    <property type="entry name" value="MFS_dom"/>
</dbReference>
<dbReference type="Proteomes" id="UP000297716">
    <property type="component" value="Unassembled WGS sequence"/>
</dbReference>
<evidence type="ECO:0000259" key="7">
    <source>
        <dbReference type="PROSITE" id="PS50850"/>
    </source>
</evidence>
<evidence type="ECO:0000313" key="8">
    <source>
        <dbReference type="EMBL" id="TGJ79584.1"/>
    </source>
</evidence>
<dbReference type="Gene3D" id="1.20.1720.10">
    <property type="entry name" value="Multidrug resistance protein D"/>
    <property type="match status" value="1"/>
</dbReference>
<feature type="transmembrane region" description="Helical" evidence="6">
    <location>
        <begin position="384"/>
        <end position="405"/>
    </location>
</feature>
<proteinExistence type="predicted"/>
<keyword evidence="5 6" id="KW-0472">Membrane</keyword>
<dbReference type="GO" id="GO:0005886">
    <property type="term" value="C:plasma membrane"/>
    <property type="evidence" value="ECO:0007669"/>
    <property type="project" value="TreeGrafter"/>
</dbReference>
<evidence type="ECO:0000256" key="4">
    <source>
        <dbReference type="ARBA" id="ARBA00022989"/>
    </source>
</evidence>
<feature type="transmembrane region" description="Helical" evidence="6">
    <location>
        <begin position="220"/>
        <end position="241"/>
    </location>
</feature>
<dbReference type="AlphaFoldDB" id="A0A4Z0Y6Y6"/>
<dbReference type="PANTHER" id="PTHR23501">
    <property type="entry name" value="MAJOR FACILITATOR SUPERFAMILY"/>
    <property type="match status" value="1"/>
</dbReference>
<feature type="transmembrane region" description="Helical" evidence="6">
    <location>
        <begin position="417"/>
        <end position="441"/>
    </location>
</feature>
<dbReference type="OrthoDB" id="10021397at2759"/>